<keyword evidence="2" id="KW-1185">Reference proteome</keyword>
<dbReference type="Gene3D" id="3.60.10.10">
    <property type="entry name" value="Endonuclease/exonuclease/phosphatase"/>
    <property type="match status" value="1"/>
</dbReference>
<accession>A0A5C5GHI7</accession>
<dbReference type="RefSeq" id="WP_140194382.1">
    <property type="nucleotide sequence ID" value="NZ_CP065915.1"/>
</dbReference>
<dbReference type="CDD" id="cd10283">
    <property type="entry name" value="MnuA_DNase1-like"/>
    <property type="match status" value="1"/>
</dbReference>
<dbReference type="PANTHER" id="PTHR11371">
    <property type="entry name" value="DEOXYRIBONUCLEASE"/>
    <property type="match status" value="1"/>
</dbReference>
<evidence type="ECO:0000313" key="2">
    <source>
        <dbReference type="Proteomes" id="UP000314011"/>
    </source>
</evidence>
<dbReference type="OrthoDB" id="5500612at2"/>
<name>A0A5C5GHI7_9RHOB</name>
<dbReference type="PANTHER" id="PTHR11371:SF31">
    <property type="entry name" value="EXTRACELLULAR NUCLEASE"/>
    <property type="match status" value="1"/>
</dbReference>
<protein>
    <recommendedName>
        <fullName evidence="3">Endonuclease</fullName>
    </recommendedName>
</protein>
<dbReference type="SUPFAM" id="SSF56219">
    <property type="entry name" value="DNase I-like"/>
    <property type="match status" value="1"/>
</dbReference>
<proteinExistence type="predicted"/>
<organism evidence="1 2">
    <name type="scientific">Pelagovum pacificum</name>
    <dbReference type="NCBI Taxonomy" id="2588711"/>
    <lineage>
        <taxon>Bacteria</taxon>
        <taxon>Pseudomonadati</taxon>
        <taxon>Pseudomonadota</taxon>
        <taxon>Alphaproteobacteria</taxon>
        <taxon>Rhodobacterales</taxon>
        <taxon>Paracoccaceae</taxon>
        <taxon>Pelagovum</taxon>
    </lineage>
</organism>
<dbReference type="AlphaFoldDB" id="A0A5C5GHI7"/>
<reference evidence="1 2" key="1">
    <citation type="submission" date="2019-06" db="EMBL/GenBank/DDBJ databases">
        <title>Genome of new Rhodobacteraceae sp. SM1903.</title>
        <authorList>
            <person name="Ren X."/>
        </authorList>
    </citation>
    <scope>NUCLEOTIDE SEQUENCE [LARGE SCALE GENOMIC DNA]</scope>
    <source>
        <strain evidence="1 2">SM1903</strain>
    </source>
</reference>
<evidence type="ECO:0008006" key="3">
    <source>
        <dbReference type="Google" id="ProtNLM"/>
    </source>
</evidence>
<dbReference type="InterPro" id="IPR036691">
    <property type="entry name" value="Endo/exonu/phosph_ase_sf"/>
</dbReference>
<dbReference type="Proteomes" id="UP000314011">
    <property type="component" value="Unassembled WGS sequence"/>
</dbReference>
<evidence type="ECO:0000313" key="1">
    <source>
        <dbReference type="EMBL" id="TNY33694.1"/>
    </source>
</evidence>
<dbReference type="EMBL" id="VFFF01000001">
    <property type="protein sequence ID" value="TNY33694.1"/>
    <property type="molecule type" value="Genomic_DNA"/>
</dbReference>
<sequence>MPSYNDLRPDTDFEDRDFARVFPHMTVAERMRCIEGLMRLKTGLNTKVPPRRTEANLLLASWNLKEFGHTTQRLPEAYFYIAEILAAFDLIAVQEVKSTLKDLDLVMRILGSDWRYMVNDITDGADGNSERSAYLYNTKRVELSGLAGEITLWDEITADSDLKQLKRAPYITGFRSGWKQFALVNLHLQPDRTASEARLRAEEVRLLLKALEAKRKGLWSDNLVLVGDMNLYRSVDQPVIDAFAAAGFVECGALDGMTTNASGSEAYDRMFFRQNDYFRFETDEEMREQGGVFDFFDHVYRDDDWPPYRAEMAADHTNPDKAARIPTDDAVARRYFRHPWRKNQISDHLPIWVELVIDDSGRFLSEKLSELAAPV</sequence>
<comment type="caution">
    <text evidence="1">The sequence shown here is derived from an EMBL/GenBank/DDBJ whole genome shotgun (WGS) entry which is preliminary data.</text>
</comment>
<gene>
    <name evidence="1" type="ORF">FHY64_10610</name>
</gene>